<accession>A0ABV2T4E7</accession>
<dbReference type="InterPro" id="IPR006549">
    <property type="entry name" value="HAD-SF_hydro_IIIA"/>
</dbReference>
<dbReference type="Gene3D" id="3.90.550.10">
    <property type="entry name" value="Spore Coat Polysaccharide Biosynthesis Protein SpsA, Chain A"/>
    <property type="match status" value="1"/>
</dbReference>
<reference evidence="5 6" key="1">
    <citation type="submission" date="2024-06" db="EMBL/GenBank/DDBJ databases">
        <title>Chitinophaga defluvii sp. nov., isolated from municipal sewage.</title>
        <authorList>
            <person name="Zhang L."/>
        </authorList>
    </citation>
    <scope>NUCLEOTIDE SEQUENCE [LARGE SCALE GENOMIC DNA]</scope>
    <source>
        <strain evidence="5 6">H8</strain>
    </source>
</reference>
<dbReference type="PANTHER" id="PTHR22572">
    <property type="entry name" value="SUGAR-1-PHOSPHATE GUANYL TRANSFERASE"/>
    <property type="match status" value="1"/>
</dbReference>
<protein>
    <submittedName>
        <fullName evidence="5">HAD-IIIA family hydrolase</fullName>
    </submittedName>
</protein>
<dbReference type="SUPFAM" id="SSF56784">
    <property type="entry name" value="HAD-like"/>
    <property type="match status" value="1"/>
</dbReference>
<dbReference type="InterPro" id="IPR050486">
    <property type="entry name" value="Mannose-1P_guanyltransferase"/>
</dbReference>
<dbReference type="CDD" id="cd06915">
    <property type="entry name" value="NTP_transferase_WcbM_like"/>
    <property type="match status" value="1"/>
</dbReference>
<dbReference type="InterPro" id="IPR023214">
    <property type="entry name" value="HAD_sf"/>
</dbReference>
<sequence length="407" mass="45543">MIRECIVLAGGLGTRLRSVVADKPKCMAPVHGRPFLFYLLHYLHKQGITHAVLSLGYKSEQVIDWCNHTPLPLRVSFAVEPEPLGTGGAILHALPFLENDAHFIVNGDTFFNVSLPAFYAFHKDQQAALSLALKPMQQFERYGSIATNAAQQIIAFREKQYCETGLINGGVYLTTATYLKSLRLPQKFSFEQAVLETQATSRQLYGFTSPAYFIDIGIPADYEQAQQDLPLRTASTLFLDRDGVINEEIPQSYVLHTGMFRFNEGVLPALALLTKQFSRILVVTNQRCIGKGMLTTAGLQEIHQHMLDEIALHNGRIDKIYFCPEVESNHPCRKPNNGMALQAQQDYPEIDFSQAIMVGNTLSDMQFGRNMGMTTVFIPSTLPDTPFPHPLIDARYAGLWEFAQAIQ</sequence>
<dbReference type="InterPro" id="IPR005835">
    <property type="entry name" value="NTP_transferase_dom"/>
</dbReference>
<gene>
    <name evidence="5" type="ORF">ABR189_10910</name>
</gene>
<dbReference type="InterPro" id="IPR036412">
    <property type="entry name" value="HAD-like_sf"/>
</dbReference>
<proteinExistence type="predicted"/>
<dbReference type="InterPro" id="IPR006543">
    <property type="entry name" value="Histidinol-phos"/>
</dbReference>
<keyword evidence="2" id="KW-0479">Metal-binding</keyword>
<keyword evidence="6" id="KW-1185">Reference proteome</keyword>
<evidence type="ECO:0000313" key="6">
    <source>
        <dbReference type="Proteomes" id="UP001549749"/>
    </source>
</evidence>
<dbReference type="Proteomes" id="UP001549749">
    <property type="component" value="Unassembled WGS sequence"/>
</dbReference>
<keyword evidence="1" id="KW-0963">Cytoplasm</keyword>
<evidence type="ECO:0000256" key="3">
    <source>
        <dbReference type="ARBA" id="ARBA00022801"/>
    </source>
</evidence>
<dbReference type="NCBIfam" id="TIGR01656">
    <property type="entry name" value="Histidinol-ppas"/>
    <property type="match status" value="1"/>
</dbReference>
<dbReference type="GO" id="GO:0016787">
    <property type="term" value="F:hydrolase activity"/>
    <property type="evidence" value="ECO:0007669"/>
    <property type="project" value="UniProtKB-KW"/>
</dbReference>
<keyword evidence="3 5" id="KW-0378">Hydrolase</keyword>
<evidence type="ECO:0000256" key="1">
    <source>
        <dbReference type="ARBA" id="ARBA00022490"/>
    </source>
</evidence>
<evidence type="ECO:0000256" key="2">
    <source>
        <dbReference type="ARBA" id="ARBA00022723"/>
    </source>
</evidence>
<dbReference type="RefSeq" id="WP_354660518.1">
    <property type="nucleotide sequence ID" value="NZ_JBEXAC010000001.1"/>
</dbReference>
<organism evidence="5 6">
    <name type="scientific">Chitinophaga defluvii</name>
    <dbReference type="NCBI Taxonomy" id="3163343"/>
    <lineage>
        <taxon>Bacteria</taxon>
        <taxon>Pseudomonadati</taxon>
        <taxon>Bacteroidota</taxon>
        <taxon>Chitinophagia</taxon>
        <taxon>Chitinophagales</taxon>
        <taxon>Chitinophagaceae</taxon>
        <taxon>Chitinophaga</taxon>
    </lineage>
</organism>
<dbReference type="SUPFAM" id="SSF53448">
    <property type="entry name" value="Nucleotide-diphospho-sugar transferases"/>
    <property type="match status" value="1"/>
</dbReference>
<comment type="caution">
    <text evidence="5">The sequence shown here is derived from an EMBL/GenBank/DDBJ whole genome shotgun (WGS) entry which is preliminary data.</text>
</comment>
<dbReference type="InterPro" id="IPR029044">
    <property type="entry name" value="Nucleotide-diphossugar_trans"/>
</dbReference>
<feature type="domain" description="Nucleotidyl transferase" evidence="4">
    <location>
        <begin position="6"/>
        <end position="229"/>
    </location>
</feature>
<evidence type="ECO:0000313" key="5">
    <source>
        <dbReference type="EMBL" id="MET6997883.1"/>
    </source>
</evidence>
<evidence type="ECO:0000259" key="4">
    <source>
        <dbReference type="Pfam" id="PF00483"/>
    </source>
</evidence>
<name>A0ABV2T4E7_9BACT</name>
<dbReference type="EMBL" id="JBEXAC010000001">
    <property type="protein sequence ID" value="MET6997883.1"/>
    <property type="molecule type" value="Genomic_DNA"/>
</dbReference>
<dbReference type="Pfam" id="PF00483">
    <property type="entry name" value="NTP_transferase"/>
    <property type="match status" value="1"/>
</dbReference>
<dbReference type="Gene3D" id="3.40.50.1000">
    <property type="entry name" value="HAD superfamily/HAD-like"/>
    <property type="match status" value="1"/>
</dbReference>
<dbReference type="Pfam" id="PF13242">
    <property type="entry name" value="Hydrolase_like"/>
    <property type="match status" value="1"/>
</dbReference>
<dbReference type="NCBIfam" id="TIGR01662">
    <property type="entry name" value="HAD-SF-IIIA"/>
    <property type="match status" value="1"/>
</dbReference>